<dbReference type="PANTHER" id="PTHR33964:SF1">
    <property type="entry name" value="RE45066P"/>
    <property type="match status" value="1"/>
</dbReference>
<feature type="non-terminal residue" evidence="1">
    <location>
        <position position="1"/>
    </location>
</feature>
<dbReference type="OrthoDB" id="6606974at2759"/>
<name>A0A482VXH6_ASBVE</name>
<evidence type="ECO:0000313" key="1">
    <source>
        <dbReference type="EMBL" id="RZC37641.1"/>
    </source>
</evidence>
<organism evidence="1 2">
    <name type="scientific">Asbolus verrucosus</name>
    <name type="common">Desert ironclad beetle</name>
    <dbReference type="NCBI Taxonomy" id="1661398"/>
    <lineage>
        <taxon>Eukaryota</taxon>
        <taxon>Metazoa</taxon>
        <taxon>Ecdysozoa</taxon>
        <taxon>Arthropoda</taxon>
        <taxon>Hexapoda</taxon>
        <taxon>Insecta</taxon>
        <taxon>Pterygota</taxon>
        <taxon>Neoptera</taxon>
        <taxon>Endopterygota</taxon>
        <taxon>Coleoptera</taxon>
        <taxon>Polyphaga</taxon>
        <taxon>Cucujiformia</taxon>
        <taxon>Tenebrionidae</taxon>
        <taxon>Pimeliinae</taxon>
        <taxon>Asbolus</taxon>
    </lineage>
</organism>
<dbReference type="EMBL" id="QDEB01050773">
    <property type="protein sequence ID" value="RZC37641.1"/>
    <property type="molecule type" value="Genomic_DNA"/>
</dbReference>
<comment type="caution">
    <text evidence="1">The sequence shown here is derived from an EMBL/GenBank/DDBJ whole genome shotgun (WGS) entry which is preliminary data.</text>
</comment>
<evidence type="ECO:0000313" key="2">
    <source>
        <dbReference type="Proteomes" id="UP000292052"/>
    </source>
</evidence>
<accession>A0A482VXH6</accession>
<protein>
    <submittedName>
        <fullName evidence="1">Uncharacterized protein</fullName>
    </submittedName>
</protein>
<feature type="non-terminal residue" evidence="1">
    <location>
        <position position="201"/>
    </location>
</feature>
<sequence length="201" mass="22360">VINPESIIKLATLDDIAPSCSQVAKNLDKIKNYLKTCSPPSQPDLYFQLIKGVESLHSKLCTESSFKKRKLNISLQKLYSMPQSLEFQEIHQCLHELTNDLEDCAGPADWNENSENSAVCKAYKNIGDCYYIKTAKVCGKRAAGIIKELLQAVIDSILTINCDNVKETPYVKDAMPDDYIKKHNIGVITSSSIVLNTIAAF</sequence>
<dbReference type="AlphaFoldDB" id="A0A482VXH6"/>
<dbReference type="Proteomes" id="UP000292052">
    <property type="component" value="Unassembled WGS sequence"/>
</dbReference>
<keyword evidence="2" id="KW-1185">Reference proteome</keyword>
<gene>
    <name evidence="1" type="ORF">BDFB_011356</name>
</gene>
<reference evidence="1 2" key="1">
    <citation type="submission" date="2017-03" db="EMBL/GenBank/DDBJ databases">
        <title>Genome of the blue death feigning beetle - Asbolus verrucosus.</title>
        <authorList>
            <person name="Rider S.D."/>
        </authorList>
    </citation>
    <scope>NUCLEOTIDE SEQUENCE [LARGE SCALE GENOMIC DNA]</scope>
    <source>
        <strain evidence="1">Butters</strain>
        <tissue evidence="1">Head and leg muscle</tissue>
    </source>
</reference>
<dbReference type="PANTHER" id="PTHR33964">
    <property type="entry name" value="RE45066P-RELATED"/>
    <property type="match status" value="1"/>
</dbReference>
<proteinExistence type="predicted"/>